<comment type="caution">
    <text evidence="1">The sequence shown here is derived from an EMBL/GenBank/DDBJ whole genome shotgun (WGS) entry which is preliminary data.</text>
</comment>
<evidence type="ECO:0000313" key="2">
    <source>
        <dbReference type="Proteomes" id="UP000887013"/>
    </source>
</evidence>
<dbReference type="EMBL" id="BMAW01131519">
    <property type="protein sequence ID" value="GFU39753.1"/>
    <property type="molecule type" value="Genomic_DNA"/>
</dbReference>
<gene>
    <name evidence="1" type="ORF">NPIL_25641</name>
</gene>
<reference evidence="1" key="1">
    <citation type="submission" date="2020-08" db="EMBL/GenBank/DDBJ databases">
        <title>Multicomponent nature underlies the extraordinary mechanical properties of spider dragline silk.</title>
        <authorList>
            <person name="Kono N."/>
            <person name="Nakamura H."/>
            <person name="Mori M."/>
            <person name="Yoshida Y."/>
            <person name="Ohtoshi R."/>
            <person name="Malay A.D."/>
            <person name="Moran D.A.P."/>
            <person name="Tomita M."/>
            <person name="Numata K."/>
            <person name="Arakawa K."/>
        </authorList>
    </citation>
    <scope>NUCLEOTIDE SEQUENCE</scope>
</reference>
<evidence type="ECO:0000313" key="1">
    <source>
        <dbReference type="EMBL" id="GFU39753.1"/>
    </source>
</evidence>
<proteinExistence type="predicted"/>
<protein>
    <submittedName>
        <fullName evidence="1">Uncharacterized protein</fullName>
    </submittedName>
</protein>
<dbReference type="OrthoDB" id="7890494at2759"/>
<organism evidence="1 2">
    <name type="scientific">Nephila pilipes</name>
    <name type="common">Giant wood spider</name>
    <name type="synonym">Nephila maculata</name>
    <dbReference type="NCBI Taxonomy" id="299642"/>
    <lineage>
        <taxon>Eukaryota</taxon>
        <taxon>Metazoa</taxon>
        <taxon>Ecdysozoa</taxon>
        <taxon>Arthropoda</taxon>
        <taxon>Chelicerata</taxon>
        <taxon>Arachnida</taxon>
        <taxon>Araneae</taxon>
        <taxon>Araneomorphae</taxon>
        <taxon>Entelegynae</taxon>
        <taxon>Araneoidea</taxon>
        <taxon>Nephilidae</taxon>
        <taxon>Nephila</taxon>
    </lineage>
</organism>
<keyword evidence="2" id="KW-1185">Reference proteome</keyword>
<dbReference type="Proteomes" id="UP000887013">
    <property type="component" value="Unassembled WGS sequence"/>
</dbReference>
<sequence>MSSPRCNHSLPIASCESISQILIMAIRPIHHGPNLRVPLPPTELSVILSESSGSDHPRVHGSDTEYNPFRANSPLFFSQVELNDPTRDLGISEEAAKLLGSRLKEKLIGQRNLFLLVQESRKGIC</sequence>
<accession>A0A8X6R062</accession>
<dbReference type="AlphaFoldDB" id="A0A8X6R062"/>
<name>A0A8X6R062_NEPPI</name>